<dbReference type="InterPro" id="IPR008271">
    <property type="entry name" value="Ser/Thr_kinase_AS"/>
</dbReference>
<dbReference type="GO" id="GO:0004674">
    <property type="term" value="F:protein serine/threonine kinase activity"/>
    <property type="evidence" value="ECO:0007669"/>
    <property type="project" value="UniProtKB-EC"/>
</dbReference>
<keyword evidence="11" id="KW-1185">Reference proteome</keyword>
<keyword evidence="3 10" id="KW-0808">Transferase</keyword>
<proteinExistence type="inferred from homology"/>
<feature type="binding site" evidence="7">
    <location>
        <position position="49"/>
    </location>
    <ligand>
        <name>ATP</name>
        <dbReference type="ChEBI" id="CHEBI:30616"/>
    </ligand>
</feature>
<evidence type="ECO:0000256" key="6">
    <source>
        <dbReference type="ARBA" id="ARBA00022840"/>
    </source>
</evidence>
<keyword evidence="5 10" id="KW-0418">Kinase</keyword>
<dbReference type="EMBL" id="JAVREJ010000009">
    <property type="protein sequence ID" value="MDT0350837.1"/>
    <property type="molecule type" value="Genomic_DNA"/>
</dbReference>
<organism evidence="10 11">
    <name type="scientific">Pseudonocardia charpentierae</name>
    <dbReference type="NCBI Taxonomy" id="3075545"/>
    <lineage>
        <taxon>Bacteria</taxon>
        <taxon>Bacillati</taxon>
        <taxon>Actinomycetota</taxon>
        <taxon>Actinomycetes</taxon>
        <taxon>Pseudonocardiales</taxon>
        <taxon>Pseudonocardiaceae</taxon>
        <taxon>Pseudonocardia</taxon>
    </lineage>
</organism>
<dbReference type="PROSITE" id="PS50011">
    <property type="entry name" value="PROTEIN_KINASE_DOM"/>
    <property type="match status" value="1"/>
</dbReference>
<sequence length="396" mass="41130">MDQGTVATTGADPVVVGGRYELGALLGTGASAVVRRASDRISGQTFAVKLFHVGASAHDRRRQQREMRALAMLHHPGLVALHDGGVEDGRPFIVTDLVEGPTLAERLEKGPLDPDDALRIGARLADALAHVHRGGIVHRDLKPANVLLGADGPRLADFGIARALDGTAVTGTGYVVGTAAYLAPEQVRGEWVGPEADVYALGLVLLESLTGRREYPGALVESATARLHRPPGIPDHLPFALDSALRAMTALDPADRPTAADVAAMLAAGSARRGRRGAHRRSAARSPRLAGAATAVAVAVAVTTAALPSVERPAAPAAGREMVLPEVRRGAVVPLPEASSRLPSAVVPVDVVAATLSEGRDAARRRADAVAKTLNVRKRADSGDLAGTSRQAGQRR</sequence>
<dbReference type="Proteomes" id="UP001183202">
    <property type="component" value="Unassembled WGS sequence"/>
</dbReference>
<dbReference type="SUPFAM" id="SSF56112">
    <property type="entry name" value="Protein kinase-like (PK-like)"/>
    <property type="match status" value="1"/>
</dbReference>
<evidence type="ECO:0000313" key="10">
    <source>
        <dbReference type="EMBL" id="MDT0350837.1"/>
    </source>
</evidence>
<comment type="similarity">
    <text evidence="1">Belongs to the protein kinase superfamily. NEK Ser/Thr protein kinase family. NIMA subfamily.</text>
</comment>
<dbReference type="RefSeq" id="WP_311556859.1">
    <property type="nucleotide sequence ID" value="NZ_JAVREJ010000009.1"/>
</dbReference>
<reference evidence="11" key="1">
    <citation type="submission" date="2023-07" db="EMBL/GenBank/DDBJ databases">
        <title>30 novel species of actinomycetes from the DSMZ collection.</title>
        <authorList>
            <person name="Nouioui I."/>
        </authorList>
    </citation>
    <scope>NUCLEOTIDE SEQUENCE [LARGE SCALE GENOMIC DNA]</scope>
    <source>
        <strain evidence="11">DSM 45834</strain>
    </source>
</reference>
<feature type="domain" description="Protein kinase" evidence="9">
    <location>
        <begin position="20"/>
        <end position="266"/>
    </location>
</feature>
<dbReference type="PROSITE" id="PS00108">
    <property type="entry name" value="PROTEIN_KINASE_ST"/>
    <property type="match status" value="1"/>
</dbReference>
<dbReference type="InterPro" id="IPR000719">
    <property type="entry name" value="Prot_kinase_dom"/>
</dbReference>
<dbReference type="CDD" id="cd14014">
    <property type="entry name" value="STKc_PknB_like"/>
    <property type="match status" value="1"/>
</dbReference>
<dbReference type="InterPro" id="IPR017441">
    <property type="entry name" value="Protein_kinase_ATP_BS"/>
</dbReference>
<dbReference type="PANTHER" id="PTHR43671:SF13">
    <property type="entry name" value="SERINE_THREONINE-PROTEIN KINASE NEK2"/>
    <property type="match status" value="1"/>
</dbReference>
<keyword evidence="6 7" id="KW-0067">ATP-binding</keyword>
<dbReference type="Pfam" id="PF00069">
    <property type="entry name" value="Pkinase"/>
    <property type="match status" value="1"/>
</dbReference>
<dbReference type="PROSITE" id="PS00107">
    <property type="entry name" value="PROTEIN_KINASE_ATP"/>
    <property type="match status" value="1"/>
</dbReference>
<comment type="caution">
    <text evidence="10">The sequence shown here is derived from an EMBL/GenBank/DDBJ whole genome shotgun (WGS) entry which is preliminary data.</text>
</comment>
<dbReference type="Gene3D" id="1.10.510.10">
    <property type="entry name" value="Transferase(Phosphotransferase) domain 1"/>
    <property type="match status" value="1"/>
</dbReference>
<dbReference type="PANTHER" id="PTHR43671">
    <property type="entry name" value="SERINE/THREONINE-PROTEIN KINASE NEK"/>
    <property type="match status" value="1"/>
</dbReference>
<evidence type="ECO:0000259" key="9">
    <source>
        <dbReference type="PROSITE" id="PS50011"/>
    </source>
</evidence>
<evidence type="ECO:0000256" key="1">
    <source>
        <dbReference type="ARBA" id="ARBA00010886"/>
    </source>
</evidence>
<evidence type="ECO:0000256" key="3">
    <source>
        <dbReference type="ARBA" id="ARBA00022679"/>
    </source>
</evidence>
<evidence type="ECO:0000256" key="5">
    <source>
        <dbReference type="ARBA" id="ARBA00022777"/>
    </source>
</evidence>
<evidence type="ECO:0000313" key="11">
    <source>
        <dbReference type="Proteomes" id="UP001183202"/>
    </source>
</evidence>
<evidence type="ECO:0000256" key="7">
    <source>
        <dbReference type="PROSITE-ProRule" id="PRU10141"/>
    </source>
</evidence>
<keyword evidence="4 7" id="KW-0547">Nucleotide-binding</keyword>
<dbReference type="InterPro" id="IPR011009">
    <property type="entry name" value="Kinase-like_dom_sf"/>
</dbReference>
<feature type="region of interest" description="Disordered" evidence="8">
    <location>
        <begin position="377"/>
        <end position="396"/>
    </location>
</feature>
<dbReference type="Gene3D" id="3.30.200.20">
    <property type="entry name" value="Phosphorylase Kinase, domain 1"/>
    <property type="match status" value="1"/>
</dbReference>
<evidence type="ECO:0000256" key="2">
    <source>
        <dbReference type="ARBA" id="ARBA00012513"/>
    </source>
</evidence>
<dbReference type="SMART" id="SM00220">
    <property type="entry name" value="S_TKc"/>
    <property type="match status" value="1"/>
</dbReference>
<accession>A0ABU2NA70</accession>
<protein>
    <recommendedName>
        <fullName evidence="2">non-specific serine/threonine protein kinase</fullName>
        <ecNumber evidence="2">2.7.11.1</ecNumber>
    </recommendedName>
</protein>
<evidence type="ECO:0000256" key="8">
    <source>
        <dbReference type="SAM" id="MobiDB-lite"/>
    </source>
</evidence>
<gene>
    <name evidence="10" type="ORF">RM445_14995</name>
</gene>
<name>A0ABU2NA70_9PSEU</name>
<evidence type="ECO:0000256" key="4">
    <source>
        <dbReference type="ARBA" id="ARBA00022741"/>
    </source>
</evidence>
<dbReference type="InterPro" id="IPR050660">
    <property type="entry name" value="NEK_Ser/Thr_kinase"/>
</dbReference>
<dbReference type="EC" id="2.7.11.1" evidence="2"/>